<comment type="function">
    <text evidence="9">Involved in the organization of the mitochondrial membranes and the global structure of the mitochondria. Also required for mitochondrial distribution and mobility as well as for the maintenance of mitochondrial DNA nucleoids structures.</text>
</comment>
<feature type="transmembrane region" description="Helical" evidence="11">
    <location>
        <begin position="132"/>
        <end position="165"/>
    </location>
</feature>
<dbReference type="GO" id="GO:0005743">
    <property type="term" value="C:mitochondrial inner membrane"/>
    <property type="evidence" value="ECO:0007669"/>
    <property type="project" value="UniProtKB-SubCell"/>
</dbReference>
<keyword evidence="4" id="KW-0999">Mitochondrion inner membrane</keyword>
<feature type="compositionally biased region" description="Basic and acidic residues" evidence="10">
    <location>
        <begin position="527"/>
        <end position="540"/>
    </location>
</feature>
<evidence type="ECO:0000256" key="11">
    <source>
        <dbReference type="SAM" id="Phobius"/>
    </source>
</evidence>
<dbReference type="Proteomes" id="UP000269793">
    <property type="component" value="Chromosome VII"/>
</dbReference>
<gene>
    <name evidence="12" type="primary">MDM31</name>
    <name evidence="12" type="ORF">DNF11_3615</name>
</gene>
<dbReference type="EMBL" id="CP033154">
    <property type="protein sequence ID" value="AYO44565.1"/>
    <property type="molecule type" value="Genomic_DNA"/>
</dbReference>
<evidence type="ECO:0000256" key="8">
    <source>
        <dbReference type="ARBA" id="ARBA00023136"/>
    </source>
</evidence>
<proteinExistence type="inferred from homology"/>
<dbReference type="GO" id="GO:0000001">
    <property type="term" value="P:mitochondrion inheritance"/>
    <property type="evidence" value="ECO:0007669"/>
    <property type="project" value="InterPro"/>
</dbReference>
<dbReference type="OrthoDB" id="17678at2759"/>
<dbReference type="PANTHER" id="PTHR31068:SF0">
    <property type="entry name" value="MITOCHONDRIAL DISTRIBUTION AND MORPHOLOGY PROTEIN 31"/>
    <property type="match status" value="1"/>
</dbReference>
<keyword evidence="7" id="KW-0496">Mitochondrion</keyword>
<accession>A0A3G2S911</accession>
<keyword evidence="13" id="KW-1185">Reference proteome</keyword>
<comment type="subcellular location">
    <subcellularLocation>
        <location evidence="1">Mitochondrion inner membrane</location>
    </subcellularLocation>
</comment>
<organism evidence="12 13">
    <name type="scientific">Malassezia restricta (strain ATCC 96810 / NBRC 103918 / CBS 7877)</name>
    <name type="common">Seborrheic dermatitis infection agent</name>
    <dbReference type="NCBI Taxonomy" id="425264"/>
    <lineage>
        <taxon>Eukaryota</taxon>
        <taxon>Fungi</taxon>
        <taxon>Dikarya</taxon>
        <taxon>Basidiomycota</taxon>
        <taxon>Ustilaginomycotina</taxon>
        <taxon>Malasseziomycetes</taxon>
        <taxon>Malasseziales</taxon>
        <taxon>Malasseziaceae</taxon>
        <taxon>Malassezia</taxon>
    </lineage>
</organism>
<name>A0A3G2S911_MALR7</name>
<reference evidence="12 13" key="1">
    <citation type="submission" date="2018-10" db="EMBL/GenBank/DDBJ databases">
        <title>Complete genome sequence of Malassezia restricta CBS 7877.</title>
        <authorList>
            <person name="Morand S.C."/>
            <person name="Bertignac M."/>
            <person name="Iltis A."/>
            <person name="Kolder I."/>
            <person name="Pirovano W."/>
            <person name="Jourdain R."/>
            <person name="Clavaud C."/>
        </authorList>
    </citation>
    <scope>NUCLEOTIDE SEQUENCE [LARGE SCALE GENOMIC DNA]</scope>
    <source>
        <strain evidence="12 13">CBS 7877</strain>
    </source>
</reference>
<dbReference type="PANTHER" id="PTHR31068">
    <property type="entry name" value="MITOCHONDRIAL DISTRIBUTION AND MORPHOLOGY PROTEIN 31"/>
    <property type="match status" value="1"/>
</dbReference>
<evidence type="ECO:0000256" key="7">
    <source>
        <dbReference type="ARBA" id="ARBA00023128"/>
    </source>
</evidence>
<comment type="similarity">
    <text evidence="2">Belongs to the MDM31/MDM32 family.</text>
</comment>
<evidence type="ECO:0000256" key="6">
    <source>
        <dbReference type="ARBA" id="ARBA00022989"/>
    </source>
</evidence>
<keyword evidence="5" id="KW-0809">Transit peptide</keyword>
<evidence type="ECO:0000256" key="4">
    <source>
        <dbReference type="ARBA" id="ARBA00022792"/>
    </source>
</evidence>
<dbReference type="InterPro" id="IPR012571">
    <property type="entry name" value="Mdm31/Mdm32"/>
</dbReference>
<dbReference type="GO" id="GO:0007005">
    <property type="term" value="P:mitochondrion organization"/>
    <property type="evidence" value="ECO:0007669"/>
    <property type="project" value="InterPro"/>
</dbReference>
<evidence type="ECO:0000256" key="9">
    <source>
        <dbReference type="ARBA" id="ARBA00025191"/>
    </source>
</evidence>
<feature type="region of interest" description="Disordered" evidence="10">
    <location>
        <begin position="524"/>
        <end position="558"/>
    </location>
</feature>
<evidence type="ECO:0000256" key="3">
    <source>
        <dbReference type="ARBA" id="ARBA00022692"/>
    </source>
</evidence>
<protein>
    <submittedName>
        <fullName evidence="12">Mitochondrial distribution and morphology protein 31</fullName>
    </submittedName>
</protein>
<evidence type="ECO:0000256" key="5">
    <source>
        <dbReference type="ARBA" id="ARBA00022946"/>
    </source>
</evidence>
<feature type="region of interest" description="Disordered" evidence="10">
    <location>
        <begin position="30"/>
        <end position="55"/>
    </location>
</feature>
<evidence type="ECO:0000256" key="10">
    <source>
        <dbReference type="SAM" id="MobiDB-lite"/>
    </source>
</evidence>
<keyword evidence="3 11" id="KW-0812">Transmembrane</keyword>
<feature type="transmembrane region" description="Helical" evidence="11">
    <location>
        <begin position="171"/>
        <end position="194"/>
    </location>
</feature>
<dbReference type="STRING" id="425264.A0A3G2S911"/>
<dbReference type="Pfam" id="PF08118">
    <property type="entry name" value="MDM31_MDM32"/>
    <property type="match status" value="1"/>
</dbReference>
<sequence length="702" mass="79429">MSSLWRSAAMAVGTRRMAWEVAHVHMSAVRRTLPPPRPEEDGKKKHLEPSSSSGRELVDRPLFQNYPRTLRELALRVRRITGPKGEDSKTHLPHRPTRDELLSMAHGFWTRMRIHFKWITIRGFRRFNIDDLSAFFTLGGLGTAIWVIVGTTTFVSVIFAALSLLNMQEWIALQLAKILSRQMGFTIVFGSAIVPKWKEGRISFKDVVITRRAEPTDPVKLHAEHRDDAVSPSMSMQLGAEPAIPAYDTGDHVVQPFDDEHQVERDASTNFSMFELHIDSIDVQLSLSRWFDGRGLLHTMDVRGVRGIVDRRHVFWDPDRPYDPRKARRTAKTNDIDLDSFTVEDFLVTLYQPGDFRAFNVSIFHARIPRLRAQWLFYDLLNADSITGQVDGCLFSLHKPQSVYHTARDMYRKVADQHTPYIQNWSRLRVDGVNIDHVQKMAGLSGPLMWIYSGRFDLVADIKFPRQYGENVDINTILSEIRDTLNATFAGERAATRDSGDALIPGQPELSGPAIVAPVTTVGPQAERARQERAGHDAAARRSRSTYPPRSDAADDDVASLDHTTDIRPSVVIELDVRFKDIKASMPIFTRELNYSTYALARPIVAFMNANKTLIPVKCRILMDLSEFDGSLDLSQTGLPPLVSQKIWEALAHHVASQQANHQRVRNVSLWTLDTIAHGLLRLARHLRDTLTRATPPEVATA</sequence>
<evidence type="ECO:0000256" key="2">
    <source>
        <dbReference type="ARBA" id="ARBA00005687"/>
    </source>
</evidence>
<keyword evidence="6 11" id="KW-1133">Transmembrane helix</keyword>
<dbReference type="AlphaFoldDB" id="A0A3G2S911"/>
<evidence type="ECO:0000256" key="1">
    <source>
        <dbReference type="ARBA" id="ARBA00004273"/>
    </source>
</evidence>
<evidence type="ECO:0000313" key="12">
    <source>
        <dbReference type="EMBL" id="AYO44565.1"/>
    </source>
</evidence>
<keyword evidence="8 11" id="KW-0472">Membrane</keyword>
<evidence type="ECO:0000313" key="13">
    <source>
        <dbReference type="Proteomes" id="UP000269793"/>
    </source>
</evidence>
<dbReference type="VEuPathDB" id="FungiDB:DNF11_3615"/>